<feature type="transmembrane region" description="Helical" evidence="1">
    <location>
        <begin position="63"/>
        <end position="85"/>
    </location>
</feature>
<keyword evidence="1" id="KW-0472">Membrane</keyword>
<name>A0A4U5NYS3_STECR</name>
<evidence type="ECO:0008006" key="4">
    <source>
        <dbReference type="Google" id="ProtNLM"/>
    </source>
</evidence>
<dbReference type="PANTHER" id="PTHR23021:SF28">
    <property type="entry name" value="SERPENTINE RECEPTOR, CLASS T-RELATED"/>
    <property type="match status" value="1"/>
</dbReference>
<reference evidence="2 3" key="2">
    <citation type="journal article" date="2019" name="G3 (Bethesda)">
        <title>Hybrid Assembly of the Genome of the Entomopathogenic Nematode Steinernema carpocapsae Identifies the X-Chromosome.</title>
        <authorList>
            <person name="Serra L."/>
            <person name="Macchietto M."/>
            <person name="Macias-Munoz A."/>
            <person name="McGill C.J."/>
            <person name="Rodriguez I.M."/>
            <person name="Rodriguez B."/>
            <person name="Murad R."/>
            <person name="Mortazavi A."/>
        </authorList>
    </citation>
    <scope>NUCLEOTIDE SEQUENCE [LARGE SCALE GENOMIC DNA]</scope>
    <source>
        <strain evidence="2 3">ALL</strain>
    </source>
</reference>
<gene>
    <name evidence="2" type="ORF">L596_012896</name>
</gene>
<dbReference type="Proteomes" id="UP000298663">
    <property type="component" value="Unassembled WGS sequence"/>
</dbReference>
<dbReference type="SUPFAM" id="SSF81321">
    <property type="entry name" value="Family A G protein-coupled receptor-like"/>
    <property type="match status" value="1"/>
</dbReference>
<feature type="transmembrane region" description="Helical" evidence="1">
    <location>
        <begin position="235"/>
        <end position="254"/>
    </location>
</feature>
<evidence type="ECO:0000313" key="2">
    <source>
        <dbReference type="EMBL" id="TKR88692.1"/>
    </source>
</evidence>
<dbReference type="Pfam" id="PF10321">
    <property type="entry name" value="7TM_GPCR_Srt"/>
    <property type="match status" value="1"/>
</dbReference>
<feature type="transmembrane region" description="Helical" evidence="1">
    <location>
        <begin position="260"/>
        <end position="283"/>
    </location>
</feature>
<evidence type="ECO:0000256" key="1">
    <source>
        <dbReference type="SAM" id="Phobius"/>
    </source>
</evidence>
<feature type="transmembrane region" description="Helical" evidence="1">
    <location>
        <begin position="26"/>
        <end position="51"/>
    </location>
</feature>
<feature type="transmembrane region" description="Helical" evidence="1">
    <location>
        <begin position="193"/>
        <end position="214"/>
    </location>
</feature>
<keyword evidence="1" id="KW-0812">Transmembrane</keyword>
<dbReference type="PANTHER" id="PTHR23021">
    <property type="entry name" value="SERPENTINE RECEPTOR, CLASS T"/>
    <property type="match status" value="1"/>
</dbReference>
<organism evidence="2 3">
    <name type="scientific">Steinernema carpocapsae</name>
    <name type="common">Entomopathogenic nematode</name>
    <dbReference type="NCBI Taxonomy" id="34508"/>
    <lineage>
        <taxon>Eukaryota</taxon>
        <taxon>Metazoa</taxon>
        <taxon>Ecdysozoa</taxon>
        <taxon>Nematoda</taxon>
        <taxon>Chromadorea</taxon>
        <taxon>Rhabditida</taxon>
        <taxon>Tylenchina</taxon>
        <taxon>Panagrolaimomorpha</taxon>
        <taxon>Strongyloidoidea</taxon>
        <taxon>Steinernematidae</taxon>
        <taxon>Steinernema</taxon>
    </lineage>
</organism>
<dbReference type="EMBL" id="AZBU02000003">
    <property type="protein sequence ID" value="TKR88692.1"/>
    <property type="molecule type" value="Genomic_DNA"/>
</dbReference>
<protein>
    <recommendedName>
        <fullName evidence="4">G-protein coupled receptors family 1 profile domain-containing protein</fullName>
    </recommendedName>
</protein>
<dbReference type="InterPro" id="IPR019425">
    <property type="entry name" value="7TM_GPCR_serpentine_rcpt_Srt"/>
</dbReference>
<feature type="transmembrane region" description="Helical" evidence="1">
    <location>
        <begin position="143"/>
        <end position="161"/>
    </location>
</feature>
<proteinExistence type="predicted"/>
<dbReference type="Gene3D" id="1.20.1070.10">
    <property type="entry name" value="Rhodopsin 7-helix transmembrane proteins"/>
    <property type="match status" value="1"/>
</dbReference>
<keyword evidence="1" id="KW-1133">Transmembrane helix</keyword>
<evidence type="ECO:0000313" key="3">
    <source>
        <dbReference type="Proteomes" id="UP000298663"/>
    </source>
</evidence>
<sequence>MLSYCAPDGSLEIASNSTRSTGQQHLYIGIFYVLYGFVGLFLNGFVLFVFTRPFLFSHTCYKLMAYITLLDIINLINSAIFPGIFSIFELHHCNAGIVVVVVATFQNGIWYLYCAASMTLAVNRVLMFAHSKFEKYLFSGRRLYLWLLFGIVYVAGVWIPVPDMFYIYNPYEGSYVLLRLSGQTNYVVVVSNLFKTIFITLIYAFMLILMYIDLRKVDKTAKICQFQRKVSVQTMVVAALADAAALGYAVIVYIPGFRAHAGVVAEILWISLHVGTSIVYVVMNKNVNQRFLKLMARLTCRSSKHVQKVSVVSMTSIVSKSVHHN</sequence>
<dbReference type="AlphaFoldDB" id="A0A4U5NYS3"/>
<comment type="caution">
    <text evidence="2">The sequence shown here is derived from an EMBL/GenBank/DDBJ whole genome shotgun (WGS) entry which is preliminary data.</text>
</comment>
<accession>A0A4U5NYS3</accession>
<feature type="transmembrane region" description="Helical" evidence="1">
    <location>
        <begin position="97"/>
        <end position="122"/>
    </location>
</feature>
<reference evidence="2 3" key="1">
    <citation type="journal article" date="2015" name="Genome Biol.">
        <title>Comparative genomics of Steinernema reveals deeply conserved gene regulatory networks.</title>
        <authorList>
            <person name="Dillman A.R."/>
            <person name="Macchietto M."/>
            <person name="Porter C.F."/>
            <person name="Rogers A."/>
            <person name="Williams B."/>
            <person name="Antoshechkin I."/>
            <person name="Lee M.M."/>
            <person name="Goodwin Z."/>
            <person name="Lu X."/>
            <person name="Lewis E.E."/>
            <person name="Goodrich-Blair H."/>
            <person name="Stock S.P."/>
            <person name="Adams B.J."/>
            <person name="Sternberg P.W."/>
            <person name="Mortazavi A."/>
        </authorList>
    </citation>
    <scope>NUCLEOTIDE SEQUENCE [LARGE SCALE GENOMIC DNA]</scope>
    <source>
        <strain evidence="2 3">ALL</strain>
    </source>
</reference>
<keyword evidence="3" id="KW-1185">Reference proteome</keyword>